<dbReference type="GO" id="GO:0004565">
    <property type="term" value="F:beta-galactosidase activity"/>
    <property type="evidence" value="ECO:0007669"/>
    <property type="project" value="UniProtKB-EC"/>
</dbReference>
<organism evidence="7 8">
    <name type="scientific">Plectosphaerella cucumerina</name>
    <dbReference type="NCBI Taxonomy" id="40658"/>
    <lineage>
        <taxon>Eukaryota</taxon>
        <taxon>Fungi</taxon>
        <taxon>Dikarya</taxon>
        <taxon>Ascomycota</taxon>
        <taxon>Pezizomycotina</taxon>
        <taxon>Sordariomycetes</taxon>
        <taxon>Hypocreomycetidae</taxon>
        <taxon>Glomerellales</taxon>
        <taxon>Plectosphaerellaceae</taxon>
        <taxon>Plectosphaerella</taxon>
    </lineage>
</organism>
<dbReference type="PRINTS" id="PR00132">
    <property type="entry name" value="GLHYDRLASE2"/>
</dbReference>
<dbReference type="InterPro" id="IPR006101">
    <property type="entry name" value="Glyco_hydro_2"/>
</dbReference>
<dbReference type="GO" id="GO:0030246">
    <property type="term" value="F:carbohydrate binding"/>
    <property type="evidence" value="ECO:0007669"/>
    <property type="project" value="InterPro"/>
</dbReference>
<dbReference type="InterPro" id="IPR017853">
    <property type="entry name" value="GH"/>
</dbReference>
<protein>
    <recommendedName>
        <fullName evidence="2">beta-galactosidase</fullName>
        <ecNumber evidence="2">3.2.1.23</ecNumber>
    </recommendedName>
    <alternativeName>
        <fullName evidence="5">Lactase</fullName>
    </alternativeName>
</protein>
<evidence type="ECO:0000259" key="6">
    <source>
        <dbReference type="SMART" id="SM01038"/>
    </source>
</evidence>
<dbReference type="InterPro" id="IPR036156">
    <property type="entry name" value="Beta-gal/glucu_dom_sf"/>
</dbReference>
<dbReference type="Gene3D" id="2.70.98.10">
    <property type="match status" value="1"/>
</dbReference>
<feature type="domain" description="Beta galactosidase small chain/" evidence="6">
    <location>
        <begin position="356"/>
        <end position="629"/>
    </location>
</feature>
<dbReference type="InterPro" id="IPR011013">
    <property type="entry name" value="Gal_mutarotase_sf_dom"/>
</dbReference>
<accession>A0A8K0TBS8</accession>
<dbReference type="SMART" id="SM01038">
    <property type="entry name" value="Bgal_small_N"/>
    <property type="match status" value="1"/>
</dbReference>
<dbReference type="InterPro" id="IPR004199">
    <property type="entry name" value="B-gal_small/dom_5"/>
</dbReference>
<dbReference type="PANTHER" id="PTHR46323">
    <property type="entry name" value="BETA-GALACTOSIDASE"/>
    <property type="match status" value="1"/>
</dbReference>
<evidence type="ECO:0000256" key="3">
    <source>
        <dbReference type="ARBA" id="ARBA00022801"/>
    </source>
</evidence>
<dbReference type="EC" id="3.2.1.23" evidence="2"/>
<dbReference type="Pfam" id="PF16353">
    <property type="entry name" value="LacZ_4"/>
    <property type="match status" value="1"/>
</dbReference>
<dbReference type="PANTHER" id="PTHR46323:SF2">
    <property type="entry name" value="BETA-GALACTOSIDASE"/>
    <property type="match status" value="1"/>
</dbReference>
<evidence type="ECO:0000256" key="4">
    <source>
        <dbReference type="ARBA" id="ARBA00023295"/>
    </source>
</evidence>
<dbReference type="InterPro" id="IPR013783">
    <property type="entry name" value="Ig-like_fold"/>
</dbReference>
<dbReference type="InterPro" id="IPR032312">
    <property type="entry name" value="LacZ_4"/>
</dbReference>
<dbReference type="GO" id="GO:0005990">
    <property type="term" value="P:lactose catabolic process"/>
    <property type="evidence" value="ECO:0007669"/>
    <property type="project" value="TreeGrafter"/>
</dbReference>
<sequence length="635" mass="71100">MAEADLECHGFVPIEIPNVPNAQNLSRNEVLATALELSGKWISDNPEWEAAYLDRAEQLVERFKNSPSVITWSLGNEASYGRNHEAMYHWIKAADPSRPIHYEGDREAKTADLYSVMYLPVDEMVELARKRPDKPLIQCEYGHAMGNGPGGLADYVAAFRAEPLLQGGYIWEWCNHGLLTRDEASGVEYYAYGGDFGDFPNDGDFVMDGLVFSDHGENPGLTEYKKAIEPVTVERSGDGLLVRNHYDFVDLGHLSVEWHVVKESGNTEFKEWLALPRVGPGESIVVEPPTSLAGNGEEAWLTIVFRLREATAWASAGHEVAFAQIHLDADKHDWALFRPVVSSQKSEVHEALGLLHISSSSFDSVFTYDTVRGDLTWSAAGGQVLKQGPELSLYRAETQNDKGRRGNGPAWKEVLLHKAKMHVQTCRWEVIDDSVRIESDVRVAPPVFNWACNATMIYTITPSGVDIHVTGSFSGAHPKWVPRIGLTMALPVDFNRATWFGRGPGESYPDKKDSARFGQWSASMDDGLQTAYEWPQENGNRMDTRWATVWSSRVGLEARLTGPFGFSFREHSIEELERARHPHELRKGEEHWLNIDFRQHGLGSGSCGPMPFEKDRLEAGPFEFEASLRLKEAEA</sequence>
<dbReference type="OrthoDB" id="408320at2759"/>
<dbReference type="InterPro" id="IPR006103">
    <property type="entry name" value="Glyco_hydro_2_cat"/>
</dbReference>
<reference evidence="7" key="1">
    <citation type="journal article" date="2021" name="Nat. Commun.">
        <title>Genetic determinants of endophytism in the Arabidopsis root mycobiome.</title>
        <authorList>
            <person name="Mesny F."/>
            <person name="Miyauchi S."/>
            <person name="Thiergart T."/>
            <person name="Pickel B."/>
            <person name="Atanasova L."/>
            <person name="Karlsson M."/>
            <person name="Huettel B."/>
            <person name="Barry K.W."/>
            <person name="Haridas S."/>
            <person name="Chen C."/>
            <person name="Bauer D."/>
            <person name="Andreopoulos W."/>
            <person name="Pangilinan J."/>
            <person name="LaButti K."/>
            <person name="Riley R."/>
            <person name="Lipzen A."/>
            <person name="Clum A."/>
            <person name="Drula E."/>
            <person name="Henrissat B."/>
            <person name="Kohler A."/>
            <person name="Grigoriev I.V."/>
            <person name="Martin F.M."/>
            <person name="Hacquard S."/>
        </authorList>
    </citation>
    <scope>NUCLEOTIDE SEQUENCE</scope>
    <source>
        <strain evidence="7">MPI-CAGE-AT-0016</strain>
    </source>
</reference>
<dbReference type="Gene3D" id="2.60.40.10">
    <property type="entry name" value="Immunoglobulins"/>
    <property type="match status" value="1"/>
</dbReference>
<dbReference type="Proteomes" id="UP000813385">
    <property type="component" value="Unassembled WGS sequence"/>
</dbReference>
<keyword evidence="4" id="KW-0326">Glycosidase</keyword>
<evidence type="ECO:0000256" key="5">
    <source>
        <dbReference type="ARBA" id="ARBA00032230"/>
    </source>
</evidence>
<dbReference type="SUPFAM" id="SSF74650">
    <property type="entry name" value="Galactose mutarotase-like"/>
    <property type="match status" value="1"/>
</dbReference>
<keyword evidence="3" id="KW-0378">Hydrolase</keyword>
<evidence type="ECO:0000313" key="8">
    <source>
        <dbReference type="Proteomes" id="UP000813385"/>
    </source>
</evidence>
<keyword evidence="8" id="KW-1185">Reference proteome</keyword>
<evidence type="ECO:0000256" key="1">
    <source>
        <dbReference type="ARBA" id="ARBA00001412"/>
    </source>
</evidence>
<dbReference type="SUPFAM" id="SSF49303">
    <property type="entry name" value="beta-Galactosidase/glucuronidase domain"/>
    <property type="match status" value="1"/>
</dbReference>
<dbReference type="InterPro" id="IPR014718">
    <property type="entry name" value="GH-type_carb-bd"/>
</dbReference>
<dbReference type="Gene3D" id="3.20.20.80">
    <property type="entry name" value="Glycosidases"/>
    <property type="match status" value="1"/>
</dbReference>
<dbReference type="GO" id="GO:0009341">
    <property type="term" value="C:beta-galactosidase complex"/>
    <property type="evidence" value="ECO:0007669"/>
    <property type="project" value="InterPro"/>
</dbReference>
<dbReference type="AlphaFoldDB" id="A0A8K0TBS8"/>
<evidence type="ECO:0000313" key="7">
    <source>
        <dbReference type="EMBL" id="KAH7353469.1"/>
    </source>
</evidence>
<dbReference type="Pfam" id="PF02929">
    <property type="entry name" value="Bgal_small_N"/>
    <property type="match status" value="1"/>
</dbReference>
<evidence type="ECO:0000256" key="2">
    <source>
        <dbReference type="ARBA" id="ARBA00012756"/>
    </source>
</evidence>
<dbReference type="SUPFAM" id="SSF51445">
    <property type="entry name" value="(Trans)glycosidases"/>
    <property type="match status" value="1"/>
</dbReference>
<comment type="catalytic activity">
    <reaction evidence="1">
        <text>Hydrolysis of terminal non-reducing beta-D-galactose residues in beta-D-galactosides.</text>
        <dbReference type="EC" id="3.2.1.23"/>
    </reaction>
</comment>
<name>A0A8K0TBS8_9PEZI</name>
<dbReference type="InterPro" id="IPR050347">
    <property type="entry name" value="Bact_Beta-galactosidase"/>
</dbReference>
<dbReference type="EMBL" id="JAGPXD010000005">
    <property type="protein sequence ID" value="KAH7353469.1"/>
    <property type="molecule type" value="Genomic_DNA"/>
</dbReference>
<comment type="caution">
    <text evidence="7">The sequence shown here is derived from an EMBL/GenBank/DDBJ whole genome shotgun (WGS) entry which is preliminary data.</text>
</comment>
<gene>
    <name evidence="7" type="ORF">B0T11DRAFT_286883</name>
</gene>
<proteinExistence type="predicted"/>
<dbReference type="Pfam" id="PF02836">
    <property type="entry name" value="Glyco_hydro_2_C"/>
    <property type="match status" value="1"/>
</dbReference>